<dbReference type="InterPro" id="IPR041490">
    <property type="entry name" value="KstR2_TetR_C"/>
</dbReference>
<dbReference type="PANTHER" id="PTHR30055:SF226">
    <property type="entry name" value="HTH-TYPE TRANSCRIPTIONAL REGULATOR PKSA"/>
    <property type="match status" value="1"/>
</dbReference>
<keyword evidence="1 2" id="KW-0238">DNA-binding</keyword>
<comment type="caution">
    <text evidence="4">The sequence shown here is derived from an EMBL/GenBank/DDBJ whole genome shotgun (WGS) entry which is preliminary data.</text>
</comment>
<dbReference type="Pfam" id="PF17932">
    <property type="entry name" value="TetR_C_24"/>
    <property type="match status" value="1"/>
</dbReference>
<evidence type="ECO:0000259" key="3">
    <source>
        <dbReference type="PROSITE" id="PS50977"/>
    </source>
</evidence>
<dbReference type="PRINTS" id="PR00455">
    <property type="entry name" value="HTHTETR"/>
</dbReference>
<dbReference type="InterPro" id="IPR050109">
    <property type="entry name" value="HTH-type_TetR-like_transc_reg"/>
</dbReference>
<dbReference type="Proteomes" id="UP001501266">
    <property type="component" value="Unassembled WGS sequence"/>
</dbReference>
<dbReference type="InterPro" id="IPR009057">
    <property type="entry name" value="Homeodomain-like_sf"/>
</dbReference>
<organism evidence="4 5">
    <name type="scientific">Agrococcus citreus</name>
    <dbReference type="NCBI Taxonomy" id="84643"/>
    <lineage>
        <taxon>Bacteria</taxon>
        <taxon>Bacillati</taxon>
        <taxon>Actinomycetota</taxon>
        <taxon>Actinomycetes</taxon>
        <taxon>Micrococcales</taxon>
        <taxon>Microbacteriaceae</taxon>
        <taxon>Agrococcus</taxon>
    </lineage>
</organism>
<dbReference type="InterPro" id="IPR001647">
    <property type="entry name" value="HTH_TetR"/>
</dbReference>
<dbReference type="SUPFAM" id="SSF46689">
    <property type="entry name" value="Homeodomain-like"/>
    <property type="match status" value="1"/>
</dbReference>
<dbReference type="PANTHER" id="PTHR30055">
    <property type="entry name" value="HTH-TYPE TRANSCRIPTIONAL REGULATOR RUTR"/>
    <property type="match status" value="1"/>
</dbReference>
<evidence type="ECO:0000313" key="4">
    <source>
        <dbReference type="EMBL" id="GAA1422556.1"/>
    </source>
</evidence>
<dbReference type="Pfam" id="PF00440">
    <property type="entry name" value="TetR_N"/>
    <property type="match status" value="1"/>
</dbReference>
<evidence type="ECO:0000256" key="1">
    <source>
        <dbReference type="ARBA" id="ARBA00023125"/>
    </source>
</evidence>
<accession>A0ABP4JI15</accession>
<name>A0ABP4JI15_9MICO</name>
<evidence type="ECO:0000313" key="5">
    <source>
        <dbReference type="Proteomes" id="UP001501266"/>
    </source>
</evidence>
<evidence type="ECO:0000256" key="2">
    <source>
        <dbReference type="PROSITE-ProRule" id="PRU00335"/>
    </source>
</evidence>
<feature type="DNA-binding region" description="H-T-H motif" evidence="2">
    <location>
        <begin position="39"/>
        <end position="58"/>
    </location>
</feature>
<dbReference type="InterPro" id="IPR036271">
    <property type="entry name" value="Tet_transcr_reg_TetR-rel_C_sf"/>
</dbReference>
<dbReference type="SUPFAM" id="SSF48498">
    <property type="entry name" value="Tetracyclin repressor-like, C-terminal domain"/>
    <property type="match status" value="1"/>
</dbReference>
<reference evidence="5" key="1">
    <citation type="journal article" date="2019" name="Int. J. Syst. Evol. Microbiol.">
        <title>The Global Catalogue of Microorganisms (GCM) 10K type strain sequencing project: providing services to taxonomists for standard genome sequencing and annotation.</title>
        <authorList>
            <consortium name="The Broad Institute Genomics Platform"/>
            <consortium name="The Broad Institute Genome Sequencing Center for Infectious Disease"/>
            <person name="Wu L."/>
            <person name="Ma J."/>
        </authorList>
    </citation>
    <scope>NUCLEOTIDE SEQUENCE [LARGE SCALE GENOMIC DNA]</scope>
    <source>
        <strain evidence="5">JCM 12398</strain>
    </source>
</reference>
<sequence>MTDATSKRLSRPGPAEAGRDAVLEAAAEEFVKHGFTATSMDGIADALGSTKGRVYHYYRGKAEIFLDVVLHGMHDLLLMIEPIATESGVPARERLSRMVRSHALCMMEASNPQRVAVQLVQYRGMPELATHTETTERIIELRRRYERAFRDVVSEGIADGAFLDVDPSLAAKSMLGSLNWIPMWFRPGRGADEVARIADFFSETALRSLEAEGA</sequence>
<keyword evidence="5" id="KW-1185">Reference proteome</keyword>
<dbReference type="Gene3D" id="1.10.10.60">
    <property type="entry name" value="Homeodomain-like"/>
    <property type="match status" value="1"/>
</dbReference>
<dbReference type="EMBL" id="BAAAKK010000004">
    <property type="protein sequence ID" value="GAA1422556.1"/>
    <property type="molecule type" value="Genomic_DNA"/>
</dbReference>
<dbReference type="PROSITE" id="PS50977">
    <property type="entry name" value="HTH_TETR_2"/>
    <property type="match status" value="1"/>
</dbReference>
<proteinExistence type="predicted"/>
<protein>
    <submittedName>
        <fullName evidence="4">TetR/AcrR family transcriptional regulator</fullName>
    </submittedName>
</protein>
<feature type="domain" description="HTH tetR-type" evidence="3">
    <location>
        <begin position="16"/>
        <end position="76"/>
    </location>
</feature>
<dbReference type="Gene3D" id="1.10.357.10">
    <property type="entry name" value="Tetracycline Repressor, domain 2"/>
    <property type="match status" value="1"/>
</dbReference>
<dbReference type="RefSeq" id="WP_343919104.1">
    <property type="nucleotide sequence ID" value="NZ_BAAAKK010000004.1"/>
</dbReference>
<gene>
    <name evidence="4" type="ORF">GCM10009640_15480</name>
</gene>